<gene>
    <name evidence="2" type="ORF">H8S77_02860</name>
</gene>
<reference evidence="2 3" key="1">
    <citation type="submission" date="2020-08" db="EMBL/GenBank/DDBJ databases">
        <title>Genome public.</title>
        <authorList>
            <person name="Liu C."/>
            <person name="Sun Q."/>
        </authorList>
    </citation>
    <scope>NUCLEOTIDE SEQUENCE [LARGE SCALE GENOMIC DNA]</scope>
    <source>
        <strain evidence="2 3">BX2</strain>
    </source>
</reference>
<feature type="domain" description="Integrase catalytic" evidence="1">
    <location>
        <begin position="117"/>
        <end position="283"/>
    </location>
</feature>
<dbReference type="InterPro" id="IPR001584">
    <property type="entry name" value="Integrase_cat-core"/>
</dbReference>
<dbReference type="Proteomes" id="UP000644010">
    <property type="component" value="Unassembled WGS sequence"/>
</dbReference>
<dbReference type="InterPro" id="IPR048020">
    <property type="entry name" value="Transpos_IS3"/>
</dbReference>
<proteinExistence type="predicted"/>
<dbReference type="InterPro" id="IPR036397">
    <property type="entry name" value="RNaseH_sf"/>
</dbReference>
<dbReference type="SUPFAM" id="SSF53098">
    <property type="entry name" value="Ribonuclease H-like"/>
    <property type="match status" value="1"/>
</dbReference>
<dbReference type="PANTHER" id="PTHR46889:SF5">
    <property type="entry name" value="INTEGRASE PROTEIN"/>
    <property type="match status" value="1"/>
</dbReference>
<organism evidence="2 3">
    <name type="scientific">Parabacteroides segnis</name>
    <dbReference type="NCBI Taxonomy" id="2763058"/>
    <lineage>
        <taxon>Bacteria</taxon>
        <taxon>Pseudomonadati</taxon>
        <taxon>Bacteroidota</taxon>
        <taxon>Bacteroidia</taxon>
        <taxon>Bacteroidales</taxon>
        <taxon>Tannerellaceae</taxon>
        <taxon>Parabacteroides</taxon>
    </lineage>
</organism>
<protein>
    <submittedName>
        <fullName evidence="2">IS3 family transposase</fullName>
    </submittedName>
</protein>
<dbReference type="InterPro" id="IPR050900">
    <property type="entry name" value="Transposase_IS3/IS150/IS904"/>
</dbReference>
<comment type="caution">
    <text evidence="2">The sequence shown here is derived from an EMBL/GenBank/DDBJ whole genome shotgun (WGS) entry which is preliminary data.</text>
</comment>
<dbReference type="PROSITE" id="PS50994">
    <property type="entry name" value="INTEGRASE"/>
    <property type="match status" value="1"/>
</dbReference>
<keyword evidence="3" id="KW-1185">Reference proteome</keyword>
<dbReference type="Gene3D" id="3.30.420.10">
    <property type="entry name" value="Ribonuclease H-like superfamily/Ribonuclease H"/>
    <property type="match status" value="1"/>
</dbReference>
<accession>A0ABR7DY52</accession>
<evidence type="ECO:0000313" key="2">
    <source>
        <dbReference type="EMBL" id="MBC5641833.1"/>
    </source>
</evidence>
<sequence>MSREDRFRMIDPSEGLSISGQCKALGIPRSSLYYTPREEPPENLAIMRFVDEQYLKTPFYGVNRLHQELSQNNFTLSKGKLRRLMKKVNWRTLYPKKKTTKADPEAYKYPYLLRKLTIDHPNQVWEVDITYIPMEKGFMYLFAIIDVYSRYVVGWSLSNTMSSEWVVASLKDAFEVYGRPEIINSDQGSQFTSKSYVDLLQGVGSVGGSLIKISMDSKGRALDNIYIERLWRSVKYENVYLVSYETVKDLRRGLTHYFEFYNKERLHQSLEYKTPSLIYSRAA</sequence>
<name>A0ABR7DY52_9BACT</name>
<evidence type="ECO:0000259" key="1">
    <source>
        <dbReference type="PROSITE" id="PS50994"/>
    </source>
</evidence>
<dbReference type="PANTHER" id="PTHR46889">
    <property type="entry name" value="TRANSPOSASE INSF FOR INSERTION SEQUENCE IS3B-RELATED"/>
    <property type="match status" value="1"/>
</dbReference>
<evidence type="ECO:0000313" key="3">
    <source>
        <dbReference type="Proteomes" id="UP000644010"/>
    </source>
</evidence>
<dbReference type="EMBL" id="JACOOI010000002">
    <property type="protein sequence ID" value="MBC5641833.1"/>
    <property type="molecule type" value="Genomic_DNA"/>
</dbReference>
<dbReference type="RefSeq" id="WP_186958217.1">
    <property type="nucleotide sequence ID" value="NZ_JACOOI010000002.1"/>
</dbReference>
<dbReference type="Pfam" id="PF13683">
    <property type="entry name" value="rve_3"/>
    <property type="match status" value="1"/>
</dbReference>
<dbReference type="NCBIfam" id="NF033516">
    <property type="entry name" value="transpos_IS3"/>
    <property type="match status" value="1"/>
</dbReference>
<dbReference type="InterPro" id="IPR012337">
    <property type="entry name" value="RNaseH-like_sf"/>
</dbReference>
<dbReference type="Pfam" id="PF00665">
    <property type="entry name" value="rve"/>
    <property type="match status" value="1"/>
</dbReference>